<sequence length="167" mass="18937">MATSKDCRARADRPLRRWSKCGIFLIRDTDQVQLEQDDKGHWAWRPQDALLAFRDPIILQTRDPQKASAAYEYRAVTPVAFDGMGRVVAFHFALLYCEDFDAPEDAEGRRPLKPGLSWKVEGANCVAESEAALMAAAAAEVKADRDDPAEMRWVREVRPDDFAKARR</sequence>
<comment type="caution">
    <text evidence="1">The sequence shown here is derived from an EMBL/GenBank/DDBJ whole genome shotgun (WGS) entry which is preliminary data.</text>
</comment>
<dbReference type="RefSeq" id="WP_198577643.1">
    <property type="nucleotide sequence ID" value="NZ_JADWOX010000015.1"/>
</dbReference>
<gene>
    <name evidence="1" type="ORF">I4Q42_18905</name>
</gene>
<reference evidence="1 2" key="1">
    <citation type="submission" date="2020-11" db="EMBL/GenBank/DDBJ databases">
        <title>genome sequence of strain KACC 18849.</title>
        <authorList>
            <person name="Gao J."/>
            <person name="Zhang X."/>
        </authorList>
    </citation>
    <scope>NUCLEOTIDE SEQUENCE [LARGE SCALE GENOMIC DNA]</scope>
    <source>
        <strain evidence="1 2">KACC 18849</strain>
    </source>
</reference>
<dbReference type="EMBL" id="JADWOX010000015">
    <property type="protein sequence ID" value="MBI1685742.1"/>
    <property type="molecule type" value="Genomic_DNA"/>
</dbReference>
<keyword evidence="2" id="KW-1185">Reference proteome</keyword>
<name>A0ABS0T1I4_9CAUL</name>
<dbReference type="Proteomes" id="UP000639859">
    <property type="component" value="Unassembled WGS sequence"/>
</dbReference>
<accession>A0ABS0T1I4</accession>
<protein>
    <submittedName>
        <fullName evidence="1">Uncharacterized protein</fullName>
    </submittedName>
</protein>
<organism evidence="1 2">
    <name type="scientific">Caulobacter hibisci</name>
    <dbReference type="NCBI Taxonomy" id="2035993"/>
    <lineage>
        <taxon>Bacteria</taxon>
        <taxon>Pseudomonadati</taxon>
        <taxon>Pseudomonadota</taxon>
        <taxon>Alphaproteobacteria</taxon>
        <taxon>Caulobacterales</taxon>
        <taxon>Caulobacteraceae</taxon>
        <taxon>Caulobacter</taxon>
    </lineage>
</organism>
<evidence type="ECO:0000313" key="2">
    <source>
        <dbReference type="Proteomes" id="UP000639859"/>
    </source>
</evidence>
<proteinExistence type="predicted"/>
<evidence type="ECO:0000313" key="1">
    <source>
        <dbReference type="EMBL" id="MBI1685742.1"/>
    </source>
</evidence>